<gene>
    <name evidence="1" type="ORF">DERYTH_LOCUS11495</name>
</gene>
<name>A0A9N9EG74_9GLOM</name>
<dbReference type="Proteomes" id="UP000789405">
    <property type="component" value="Unassembled WGS sequence"/>
</dbReference>
<keyword evidence="2" id="KW-1185">Reference proteome</keyword>
<sequence length="125" mass="14080">MSSQLFLKEGDNVFVPFGRAVEKYLNEFDHLKKARLKKQSRKNVSRTVKEGLITVSALLALLPLDSKIHNTNKKITATTMIGNNTPGKIPSGPYSKKKHSVDCIYLCFWVHDTGNRDIPLPEELV</sequence>
<organism evidence="1 2">
    <name type="scientific">Dentiscutata erythropus</name>
    <dbReference type="NCBI Taxonomy" id="1348616"/>
    <lineage>
        <taxon>Eukaryota</taxon>
        <taxon>Fungi</taxon>
        <taxon>Fungi incertae sedis</taxon>
        <taxon>Mucoromycota</taxon>
        <taxon>Glomeromycotina</taxon>
        <taxon>Glomeromycetes</taxon>
        <taxon>Diversisporales</taxon>
        <taxon>Gigasporaceae</taxon>
        <taxon>Dentiscutata</taxon>
    </lineage>
</organism>
<evidence type="ECO:0000313" key="1">
    <source>
        <dbReference type="EMBL" id="CAG8675650.1"/>
    </source>
</evidence>
<comment type="caution">
    <text evidence="1">The sequence shown here is derived from an EMBL/GenBank/DDBJ whole genome shotgun (WGS) entry which is preliminary data.</text>
</comment>
<dbReference type="AlphaFoldDB" id="A0A9N9EG74"/>
<accession>A0A9N9EG74</accession>
<protein>
    <submittedName>
        <fullName evidence="1">11791_t:CDS:1</fullName>
    </submittedName>
</protein>
<evidence type="ECO:0000313" key="2">
    <source>
        <dbReference type="Proteomes" id="UP000789405"/>
    </source>
</evidence>
<reference evidence="1" key="1">
    <citation type="submission" date="2021-06" db="EMBL/GenBank/DDBJ databases">
        <authorList>
            <person name="Kallberg Y."/>
            <person name="Tangrot J."/>
            <person name="Rosling A."/>
        </authorList>
    </citation>
    <scope>NUCLEOTIDE SEQUENCE</scope>
    <source>
        <strain evidence="1">MA453B</strain>
    </source>
</reference>
<dbReference type="EMBL" id="CAJVPY010007129">
    <property type="protein sequence ID" value="CAG8675650.1"/>
    <property type="molecule type" value="Genomic_DNA"/>
</dbReference>
<proteinExistence type="predicted"/>